<organism evidence="2 3">
    <name type="scientific">Dreissena polymorpha</name>
    <name type="common">Zebra mussel</name>
    <name type="synonym">Mytilus polymorpha</name>
    <dbReference type="NCBI Taxonomy" id="45954"/>
    <lineage>
        <taxon>Eukaryota</taxon>
        <taxon>Metazoa</taxon>
        <taxon>Spiralia</taxon>
        <taxon>Lophotrochozoa</taxon>
        <taxon>Mollusca</taxon>
        <taxon>Bivalvia</taxon>
        <taxon>Autobranchia</taxon>
        <taxon>Heteroconchia</taxon>
        <taxon>Euheterodonta</taxon>
        <taxon>Imparidentia</taxon>
        <taxon>Neoheterodontei</taxon>
        <taxon>Myida</taxon>
        <taxon>Dreissenoidea</taxon>
        <taxon>Dreissenidae</taxon>
        <taxon>Dreissena</taxon>
    </lineage>
</organism>
<sequence length="166" mass="18191">MDGFYFLSIHEDLNSMAAALPSCPMRLNPIPVSTSTKLSVAHTQSSWITTTAPIMYSWANPPCIRAPWPGSLTQSIPAVRHYSPVKFEDDQCRRSSSSRASSCSPARTSLNVPKKHNLSSKAESSGQEYGKIRKPRFHSAGQHTTPSSKKNSGMVNKVILVDNGSW</sequence>
<gene>
    <name evidence="2" type="ORF">DPMN_194650</name>
</gene>
<comment type="caution">
    <text evidence="2">The sequence shown here is derived from an EMBL/GenBank/DDBJ whole genome shotgun (WGS) entry which is preliminary data.</text>
</comment>
<name>A0A9D3Y0H9_DREPO</name>
<dbReference type="EMBL" id="JAIWYP010000097">
    <property type="protein sequence ID" value="KAH3689761.1"/>
    <property type="molecule type" value="Genomic_DNA"/>
</dbReference>
<keyword evidence="3" id="KW-1185">Reference proteome</keyword>
<dbReference type="AlphaFoldDB" id="A0A9D3Y0H9"/>
<accession>A0A9D3Y0H9</accession>
<feature type="compositionally biased region" description="Polar residues" evidence="1">
    <location>
        <begin position="141"/>
        <end position="154"/>
    </location>
</feature>
<evidence type="ECO:0000313" key="3">
    <source>
        <dbReference type="Proteomes" id="UP000828390"/>
    </source>
</evidence>
<feature type="compositionally biased region" description="Low complexity" evidence="1">
    <location>
        <begin position="94"/>
        <end position="109"/>
    </location>
</feature>
<evidence type="ECO:0000256" key="1">
    <source>
        <dbReference type="SAM" id="MobiDB-lite"/>
    </source>
</evidence>
<dbReference type="Proteomes" id="UP000828390">
    <property type="component" value="Unassembled WGS sequence"/>
</dbReference>
<reference evidence="2" key="2">
    <citation type="submission" date="2020-11" db="EMBL/GenBank/DDBJ databases">
        <authorList>
            <person name="McCartney M.A."/>
            <person name="Auch B."/>
            <person name="Kono T."/>
            <person name="Mallez S."/>
            <person name="Becker A."/>
            <person name="Gohl D.M."/>
            <person name="Silverstein K.A.T."/>
            <person name="Koren S."/>
            <person name="Bechman K.B."/>
            <person name="Herman A."/>
            <person name="Abrahante J.E."/>
            <person name="Garbe J."/>
        </authorList>
    </citation>
    <scope>NUCLEOTIDE SEQUENCE</scope>
    <source>
        <strain evidence="2">Duluth1</strain>
        <tissue evidence="2">Whole animal</tissue>
    </source>
</reference>
<feature type="region of interest" description="Disordered" evidence="1">
    <location>
        <begin position="90"/>
        <end position="156"/>
    </location>
</feature>
<evidence type="ECO:0000313" key="2">
    <source>
        <dbReference type="EMBL" id="KAH3689761.1"/>
    </source>
</evidence>
<reference evidence="2" key="1">
    <citation type="journal article" date="2019" name="bioRxiv">
        <title>The Genome of the Zebra Mussel, Dreissena polymorpha: A Resource for Invasive Species Research.</title>
        <authorList>
            <person name="McCartney M.A."/>
            <person name="Auch B."/>
            <person name="Kono T."/>
            <person name="Mallez S."/>
            <person name="Zhang Y."/>
            <person name="Obille A."/>
            <person name="Becker A."/>
            <person name="Abrahante J.E."/>
            <person name="Garbe J."/>
            <person name="Badalamenti J.P."/>
            <person name="Herman A."/>
            <person name="Mangelson H."/>
            <person name="Liachko I."/>
            <person name="Sullivan S."/>
            <person name="Sone E.D."/>
            <person name="Koren S."/>
            <person name="Silverstein K.A.T."/>
            <person name="Beckman K.B."/>
            <person name="Gohl D.M."/>
        </authorList>
    </citation>
    <scope>NUCLEOTIDE SEQUENCE</scope>
    <source>
        <strain evidence="2">Duluth1</strain>
        <tissue evidence="2">Whole animal</tissue>
    </source>
</reference>
<protein>
    <submittedName>
        <fullName evidence="2">Uncharacterized protein</fullName>
    </submittedName>
</protein>
<proteinExistence type="predicted"/>